<feature type="region of interest" description="Disordered" evidence="1">
    <location>
        <begin position="46"/>
        <end position="66"/>
    </location>
</feature>
<organism evidence="2 3">
    <name type="scientific">Colletotrichum phormii</name>
    <dbReference type="NCBI Taxonomy" id="359342"/>
    <lineage>
        <taxon>Eukaryota</taxon>
        <taxon>Fungi</taxon>
        <taxon>Dikarya</taxon>
        <taxon>Ascomycota</taxon>
        <taxon>Pezizomycotina</taxon>
        <taxon>Sordariomycetes</taxon>
        <taxon>Hypocreomycetidae</taxon>
        <taxon>Glomerellales</taxon>
        <taxon>Glomerellaceae</taxon>
        <taxon>Colletotrichum</taxon>
        <taxon>Colletotrichum acutatum species complex</taxon>
    </lineage>
</organism>
<protein>
    <submittedName>
        <fullName evidence="2">Uncharacterized protein</fullName>
    </submittedName>
</protein>
<dbReference type="RefSeq" id="XP_060450310.1">
    <property type="nucleotide sequence ID" value="XM_060589447.1"/>
</dbReference>
<evidence type="ECO:0000256" key="1">
    <source>
        <dbReference type="SAM" id="MobiDB-lite"/>
    </source>
</evidence>
<evidence type="ECO:0000313" key="3">
    <source>
        <dbReference type="Proteomes" id="UP001243989"/>
    </source>
</evidence>
<comment type="caution">
    <text evidence="2">The sequence shown here is derived from an EMBL/GenBank/DDBJ whole genome shotgun (WGS) entry which is preliminary data.</text>
</comment>
<dbReference type="EMBL" id="JAHMHQ010000002">
    <property type="protein sequence ID" value="KAK1654266.1"/>
    <property type="molecule type" value="Genomic_DNA"/>
</dbReference>
<dbReference type="AlphaFoldDB" id="A0AAJ0A386"/>
<gene>
    <name evidence="2" type="ORF">BDP81DRAFT_415331</name>
</gene>
<dbReference type="Proteomes" id="UP001243989">
    <property type="component" value="Unassembled WGS sequence"/>
</dbReference>
<accession>A0AAJ0A386</accession>
<evidence type="ECO:0000313" key="2">
    <source>
        <dbReference type="EMBL" id="KAK1654266.1"/>
    </source>
</evidence>
<keyword evidence="3" id="KW-1185">Reference proteome</keyword>
<proteinExistence type="predicted"/>
<dbReference type="GeneID" id="85474309"/>
<reference evidence="2" key="1">
    <citation type="submission" date="2021-06" db="EMBL/GenBank/DDBJ databases">
        <title>Comparative genomics, transcriptomics and evolutionary studies reveal genomic signatures of adaptation to plant cell wall in hemibiotrophic fungi.</title>
        <authorList>
            <consortium name="DOE Joint Genome Institute"/>
            <person name="Baroncelli R."/>
            <person name="Diaz J.F."/>
            <person name="Benocci T."/>
            <person name="Peng M."/>
            <person name="Battaglia E."/>
            <person name="Haridas S."/>
            <person name="Andreopoulos W."/>
            <person name="Labutti K."/>
            <person name="Pangilinan J."/>
            <person name="Floch G.L."/>
            <person name="Makela M.R."/>
            <person name="Henrissat B."/>
            <person name="Grigoriev I.V."/>
            <person name="Crouch J.A."/>
            <person name="De Vries R.P."/>
            <person name="Sukno S.A."/>
            <person name="Thon M.R."/>
        </authorList>
    </citation>
    <scope>NUCLEOTIDE SEQUENCE</scope>
    <source>
        <strain evidence="2">CBS 102054</strain>
    </source>
</reference>
<sequence>MVRRRWSETGHVEMGGTDVVEPTIMDSEYEHRSDNFSSASVHGLVECSEPRGRSPNGDLSRRRTDADGCTSYVDERDWTRAVWYAVRRLLYNLLGIRRQQSCGRPENETRPGRGGGWVSVGGGSVDVDFAARHSLDRQRSEVSLAITIS</sequence>
<name>A0AAJ0A386_9PEZI</name>